<gene>
    <name evidence="2" type="ORF">C3L33_08099</name>
</gene>
<keyword evidence="3" id="KW-1185">Reference proteome</keyword>
<evidence type="ECO:0000313" key="3">
    <source>
        <dbReference type="Proteomes" id="UP000428333"/>
    </source>
</evidence>
<dbReference type="SUPFAM" id="SSF55920">
    <property type="entry name" value="Creatinase/aminopeptidase"/>
    <property type="match status" value="1"/>
</dbReference>
<feature type="domain" description="Peptidase M24" evidence="1">
    <location>
        <begin position="42"/>
        <end position="110"/>
    </location>
</feature>
<dbReference type="PANTHER" id="PTHR43330:SF7">
    <property type="entry name" value="METHIONINE AMINOPEPTIDASE 1"/>
    <property type="match status" value="1"/>
</dbReference>
<organism evidence="2 3">
    <name type="scientific">Rhododendron williamsianum</name>
    <dbReference type="NCBI Taxonomy" id="262921"/>
    <lineage>
        <taxon>Eukaryota</taxon>
        <taxon>Viridiplantae</taxon>
        <taxon>Streptophyta</taxon>
        <taxon>Embryophyta</taxon>
        <taxon>Tracheophyta</taxon>
        <taxon>Spermatophyta</taxon>
        <taxon>Magnoliopsida</taxon>
        <taxon>eudicotyledons</taxon>
        <taxon>Gunneridae</taxon>
        <taxon>Pentapetalae</taxon>
        <taxon>asterids</taxon>
        <taxon>Ericales</taxon>
        <taxon>Ericaceae</taxon>
        <taxon>Ericoideae</taxon>
        <taxon>Rhodoreae</taxon>
        <taxon>Rhododendron</taxon>
    </lineage>
</organism>
<proteinExistence type="predicted"/>
<dbReference type="PANTHER" id="PTHR43330">
    <property type="entry name" value="METHIONINE AMINOPEPTIDASE"/>
    <property type="match status" value="1"/>
</dbReference>
<name>A0A6A4M098_9ERIC</name>
<evidence type="ECO:0000259" key="1">
    <source>
        <dbReference type="Pfam" id="PF00557"/>
    </source>
</evidence>
<sequence>MIGFAYCYSGFTCCRRISVSTKLSFFPEILLHVANIYYSSGCLRSINEVICHGIPDARKLEDGDIVNVDVSVYYKGVHGDLNETFFVGNVDEASRQLVQCTYECLEKAIAIGNKAVGVMKAGQIYTIEPMINAGVWRDRMWPDGWTSVTADGKRSAQFEHTLLHLLLDVDSVHLASMNNPPEIFINFCFCVSIGDRNGCGSSHSALAFIPQCVSLAKFITSGSKFWWELKTGPDSASNFYTISDIAKRYASVPFLHC</sequence>
<dbReference type="Pfam" id="PF00557">
    <property type="entry name" value="Peptidase_M24"/>
    <property type="match status" value="1"/>
</dbReference>
<protein>
    <recommendedName>
        <fullName evidence="1">Peptidase M24 domain-containing protein</fullName>
    </recommendedName>
</protein>
<dbReference type="InterPro" id="IPR036005">
    <property type="entry name" value="Creatinase/aminopeptidase-like"/>
</dbReference>
<dbReference type="AlphaFoldDB" id="A0A6A4M098"/>
<reference evidence="2 3" key="1">
    <citation type="journal article" date="2019" name="Genome Biol. Evol.">
        <title>The Rhododendron genome and chromosomal organization provide insight into shared whole-genome duplications across the heath family (Ericaceae).</title>
        <authorList>
            <person name="Soza V.L."/>
            <person name="Lindsley D."/>
            <person name="Waalkes A."/>
            <person name="Ramage E."/>
            <person name="Patwardhan R.P."/>
            <person name="Burton J.N."/>
            <person name="Adey A."/>
            <person name="Kumar A."/>
            <person name="Qiu R."/>
            <person name="Shendure J."/>
            <person name="Hall B."/>
        </authorList>
    </citation>
    <scope>NUCLEOTIDE SEQUENCE [LARGE SCALE GENOMIC DNA]</scope>
    <source>
        <strain evidence="2">RSF 1966-606</strain>
    </source>
</reference>
<dbReference type="GO" id="GO:0070006">
    <property type="term" value="F:metalloaminopeptidase activity"/>
    <property type="evidence" value="ECO:0007669"/>
    <property type="project" value="TreeGrafter"/>
</dbReference>
<dbReference type="GO" id="GO:0005829">
    <property type="term" value="C:cytosol"/>
    <property type="evidence" value="ECO:0007669"/>
    <property type="project" value="TreeGrafter"/>
</dbReference>
<dbReference type="Proteomes" id="UP000428333">
    <property type="component" value="Linkage Group LG05"/>
</dbReference>
<dbReference type="PRINTS" id="PR00599">
    <property type="entry name" value="MAPEPTIDASE"/>
</dbReference>
<evidence type="ECO:0000313" key="2">
    <source>
        <dbReference type="EMBL" id="KAE9460008.1"/>
    </source>
</evidence>
<feature type="non-terminal residue" evidence="2">
    <location>
        <position position="257"/>
    </location>
</feature>
<comment type="caution">
    <text evidence="2">The sequence shown here is derived from an EMBL/GenBank/DDBJ whole genome shotgun (WGS) entry which is preliminary data.</text>
</comment>
<accession>A0A6A4M098</accession>
<feature type="non-terminal residue" evidence="2">
    <location>
        <position position="1"/>
    </location>
</feature>
<dbReference type="InterPro" id="IPR001714">
    <property type="entry name" value="Pept_M24_MAP"/>
</dbReference>
<dbReference type="EMBL" id="QEFC01001147">
    <property type="protein sequence ID" value="KAE9460008.1"/>
    <property type="molecule type" value="Genomic_DNA"/>
</dbReference>
<dbReference type="Gene3D" id="3.90.230.10">
    <property type="entry name" value="Creatinase/methionine aminopeptidase superfamily"/>
    <property type="match status" value="2"/>
</dbReference>
<dbReference type="InterPro" id="IPR000994">
    <property type="entry name" value="Pept_M24"/>
</dbReference>
<dbReference type="OrthoDB" id="3209743at2759"/>